<proteinExistence type="predicted"/>
<name>A0A0F9QIL9_9ZZZZ</name>
<accession>A0A0F9QIL9</accession>
<evidence type="ECO:0000313" key="1">
    <source>
        <dbReference type="EMBL" id="KKN05168.1"/>
    </source>
</evidence>
<reference evidence="1" key="1">
    <citation type="journal article" date="2015" name="Nature">
        <title>Complex archaea that bridge the gap between prokaryotes and eukaryotes.</title>
        <authorList>
            <person name="Spang A."/>
            <person name="Saw J.H."/>
            <person name="Jorgensen S.L."/>
            <person name="Zaremba-Niedzwiedzka K."/>
            <person name="Martijn J."/>
            <person name="Lind A.E."/>
            <person name="van Eijk R."/>
            <person name="Schleper C."/>
            <person name="Guy L."/>
            <person name="Ettema T.J."/>
        </authorList>
    </citation>
    <scope>NUCLEOTIDE SEQUENCE</scope>
</reference>
<gene>
    <name evidence="1" type="ORF">LCGC14_1090090</name>
</gene>
<evidence type="ECO:0008006" key="2">
    <source>
        <dbReference type="Google" id="ProtNLM"/>
    </source>
</evidence>
<dbReference type="AlphaFoldDB" id="A0A0F9QIL9"/>
<protein>
    <recommendedName>
        <fullName evidence="2">AbiEi antitoxin C-terminal domain-containing protein</fullName>
    </recommendedName>
</protein>
<dbReference type="EMBL" id="LAZR01004835">
    <property type="protein sequence ID" value="KKN05168.1"/>
    <property type="molecule type" value="Genomic_DNA"/>
</dbReference>
<sequence>MSYIPILKKIHFDGREFITSTEIKIYCNSLNLDYENIIRYLIRRKYFIRIFKCIFYVKFLEEIKYKTNKYSHFELISKGLELKGVRNWYFGLYTALKLNNATHEYFTIDYVISDSLYRNNPMTIYNRKFKFHKFKPSLLKFGIIKDDLKYSDLEKTILDFIYLWIYNSTPKNRILMDISDYTKNLSESKIKDYVRWYPKSVKEIIKEII</sequence>
<organism evidence="1">
    <name type="scientific">marine sediment metagenome</name>
    <dbReference type="NCBI Taxonomy" id="412755"/>
    <lineage>
        <taxon>unclassified sequences</taxon>
        <taxon>metagenomes</taxon>
        <taxon>ecological metagenomes</taxon>
    </lineage>
</organism>
<comment type="caution">
    <text evidence="1">The sequence shown here is derived from an EMBL/GenBank/DDBJ whole genome shotgun (WGS) entry which is preliminary data.</text>
</comment>